<evidence type="ECO:0000313" key="2">
    <source>
        <dbReference type="Proteomes" id="UP000836387"/>
    </source>
</evidence>
<comment type="caution">
    <text evidence="1">The sequence shown here is derived from an EMBL/GenBank/DDBJ whole genome shotgun (WGS) entry which is preliminary data.</text>
</comment>
<evidence type="ECO:0000313" key="1">
    <source>
        <dbReference type="EMBL" id="CAG9945364.1"/>
    </source>
</evidence>
<protein>
    <submittedName>
        <fullName evidence="1">Uncharacterized protein</fullName>
    </submittedName>
</protein>
<keyword evidence="2" id="KW-1185">Reference proteome</keyword>
<name>A0ACA9TXH1_BIOOC</name>
<dbReference type="EMBL" id="CADEHS020000009">
    <property type="protein sequence ID" value="CAG9945364.1"/>
    <property type="molecule type" value="Genomic_DNA"/>
</dbReference>
<sequence>MPELTIIIGLSETPPTSHLGFGFFARESRARLYPERDIRCENWQDFNVGRNRTTEETKNRIRGFDDKSTDYCKSLATSPLRIWSLADKRGIKTQGILIIDLQDLGFCGTGMTKTKYGAKHRVAATGWNPAHSMADFLP</sequence>
<accession>A0ACA9TXH1</accession>
<gene>
    <name evidence="1" type="ORF">CRV2_00012098</name>
</gene>
<proteinExistence type="predicted"/>
<reference evidence="1" key="2">
    <citation type="submission" date="2021-10" db="EMBL/GenBank/DDBJ databases">
        <authorList>
            <person name="Piombo E."/>
        </authorList>
    </citation>
    <scope>NUCLEOTIDE SEQUENCE</scope>
</reference>
<dbReference type="Proteomes" id="UP000836387">
    <property type="component" value="Unassembled WGS sequence"/>
</dbReference>
<reference evidence="1" key="1">
    <citation type="submission" date="2020-04" db="EMBL/GenBank/DDBJ databases">
        <authorList>
            <person name="Broberg M."/>
        </authorList>
    </citation>
    <scope>NUCLEOTIDE SEQUENCE</scope>
</reference>
<organism evidence="1 2">
    <name type="scientific">Clonostachys rosea f. rosea IK726</name>
    <dbReference type="NCBI Taxonomy" id="1349383"/>
    <lineage>
        <taxon>Eukaryota</taxon>
        <taxon>Fungi</taxon>
        <taxon>Dikarya</taxon>
        <taxon>Ascomycota</taxon>
        <taxon>Pezizomycotina</taxon>
        <taxon>Sordariomycetes</taxon>
        <taxon>Hypocreomycetidae</taxon>
        <taxon>Hypocreales</taxon>
        <taxon>Bionectriaceae</taxon>
        <taxon>Clonostachys</taxon>
    </lineage>
</organism>